<proteinExistence type="predicted"/>
<feature type="compositionally biased region" description="Low complexity" evidence="1">
    <location>
        <begin position="79"/>
        <end position="109"/>
    </location>
</feature>
<dbReference type="RefSeq" id="WP_106854821.1">
    <property type="nucleotide sequence ID" value="NZ_OGTP01000006.1"/>
</dbReference>
<feature type="compositionally biased region" description="Low complexity" evidence="1">
    <location>
        <begin position="61"/>
        <end position="71"/>
    </location>
</feature>
<evidence type="ECO:0000313" key="3">
    <source>
        <dbReference type="EMBL" id="SPB15175.1"/>
    </source>
</evidence>
<dbReference type="PANTHER" id="PTHR34404:SF2">
    <property type="entry name" value="CONSERVED SERINE RICH PROTEIN"/>
    <property type="match status" value="1"/>
</dbReference>
<dbReference type="OrthoDB" id="9813321at2"/>
<dbReference type="EMBL" id="OGTP01000006">
    <property type="protein sequence ID" value="SPB15175.1"/>
    <property type="molecule type" value="Genomic_DNA"/>
</dbReference>
<feature type="domain" description="Putative regulatory protein FmdB zinc ribbon" evidence="2">
    <location>
        <begin position="1"/>
        <end position="42"/>
    </location>
</feature>
<gene>
    <name evidence="3" type="ORF">NOV72_02404</name>
</gene>
<dbReference type="Proteomes" id="UP000238169">
    <property type="component" value="Unassembled WGS sequence"/>
</dbReference>
<dbReference type="Pfam" id="PF09723">
    <property type="entry name" value="Zn_ribbon_8"/>
    <property type="match status" value="1"/>
</dbReference>
<name>A0A2U3I4Z4_9BURK</name>
<reference evidence="4" key="1">
    <citation type="submission" date="2018-01" db="EMBL/GenBank/DDBJ databases">
        <authorList>
            <person name="Peeters C."/>
        </authorList>
    </citation>
    <scope>NUCLEOTIDE SEQUENCE [LARGE SCALE GENOMIC DNA]</scope>
</reference>
<dbReference type="InterPro" id="IPR013429">
    <property type="entry name" value="Regulatory_FmdB_Zinc_ribbon"/>
</dbReference>
<feature type="region of interest" description="Disordered" evidence="1">
    <location>
        <begin position="60"/>
        <end position="118"/>
    </location>
</feature>
<dbReference type="PANTHER" id="PTHR34404">
    <property type="entry name" value="REGULATORY PROTEIN, FMDB FAMILY"/>
    <property type="match status" value="1"/>
</dbReference>
<organism evidence="3 4">
    <name type="scientific">Caballeronia novacaledonica</name>
    <dbReference type="NCBI Taxonomy" id="1544861"/>
    <lineage>
        <taxon>Bacteria</taxon>
        <taxon>Pseudomonadati</taxon>
        <taxon>Pseudomonadota</taxon>
        <taxon>Betaproteobacteria</taxon>
        <taxon>Burkholderiales</taxon>
        <taxon>Burkholderiaceae</taxon>
        <taxon>Caballeronia</taxon>
    </lineage>
</organism>
<protein>
    <submittedName>
        <fullName evidence="3">FmdB family transcriptional regulator</fullName>
    </submittedName>
</protein>
<dbReference type="Gene3D" id="2.20.28.30">
    <property type="entry name" value="RNA polymerase ii, chain L"/>
    <property type="match status" value="1"/>
</dbReference>
<evidence type="ECO:0000259" key="2">
    <source>
        <dbReference type="SMART" id="SM00834"/>
    </source>
</evidence>
<accession>A0A2U3I4Z4</accession>
<dbReference type="AlphaFoldDB" id="A0A2U3I4Z4"/>
<sequence length="118" mass="11767">MPIYAYRCAHCGHEKDVLQKLSDAPLTQCPACGKDSFSKQVTAAGFQLKGSGWYVTDFRSGNNGAKGNAANTPAKSDDASSSGTGTSNASDSAAPASTTSSSDAAKPAAGPSTSSDAA</sequence>
<evidence type="ECO:0000256" key="1">
    <source>
        <dbReference type="SAM" id="MobiDB-lite"/>
    </source>
</evidence>
<keyword evidence="4" id="KW-1185">Reference proteome</keyword>
<evidence type="ECO:0000313" key="4">
    <source>
        <dbReference type="Proteomes" id="UP000238169"/>
    </source>
</evidence>
<dbReference type="SMART" id="SM00834">
    <property type="entry name" value="CxxC_CXXC_SSSS"/>
    <property type="match status" value="1"/>
</dbReference>
<dbReference type="NCBIfam" id="TIGR02605">
    <property type="entry name" value="CxxC_CxxC_SSSS"/>
    <property type="match status" value="1"/>
</dbReference>